<dbReference type="EMBL" id="JAHRHJ020000009">
    <property type="protein sequence ID" value="KAH9301183.1"/>
    <property type="molecule type" value="Genomic_DNA"/>
</dbReference>
<dbReference type="GO" id="GO:0004252">
    <property type="term" value="F:serine-type endopeptidase activity"/>
    <property type="evidence" value="ECO:0007669"/>
    <property type="project" value="UniProtKB-UniRule"/>
</dbReference>
<keyword evidence="3" id="KW-0378">Hydrolase</keyword>
<evidence type="ECO:0000256" key="3">
    <source>
        <dbReference type="RuleBase" id="RU368024"/>
    </source>
</evidence>
<protein>
    <recommendedName>
        <fullName evidence="3">Prolyl endopeptidase</fullName>
        <ecNumber evidence="3">3.4.21.-</ecNumber>
    </recommendedName>
</protein>
<dbReference type="SUPFAM" id="SSF53474">
    <property type="entry name" value="alpha/beta-Hydrolases"/>
    <property type="match status" value="1"/>
</dbReference>
<comment type="function">
    <text evidence="2">Serine peptidase whose precise substrate specificity remains unclear. Does not cleave peptides after a arginine or lysine residue. Regulates trans-Golgi network morphology and sorting by regulating the membrane binding of the AP-1 complex. May play a role in the regulation of synaptic vesicle exocytosis.</text>
</comment>
<organism evidence="5 6">
    <name type="scientific">Taxus chinensis</name>
    <name type="common">Chinese yew</name>
    <name type="synonym">Taxus wallichiana var. chinensis</name>
    <dbReference type="NCBI Taxonomy" id="29808"/>
    <lineage>
        <taxon>Eukaryota</taxon>
        <taxon>Viridiplantae</taxon>
        <taxon>Streptophyta</taxon>
        <taxon>Embryophyta</taxon>
        <taxon>Tracheophyta</taxon>
        <taxon>Spermatophyta</taxon>
        <taxon>Pinopsida</taxon>
        <taxon>Pinidae</taxon>
        <taxon>Conifers II</taxon>
        <taxon>Cupressales</taxon>
        <taxon>Taxaceae</taxon>
        <taxon>Taxus</taxon>
    </lineage>
</organism>
<gene>
    <name evidence="5" type="ORF">KI387_012766</name>
</gene>
<keyword evidence="3" id="KW-0645">Protease</keyword>
<dbReference type="Proteomes" id="UP000824469">
    <property type="component" value="Unassembled WGS sequence"/>
</dbReference>
<dbReference type="GO" id="GO:0006508">
    <property type="term" value="P:proteolysis"/>
    <property type="evidence" value="ECO:0007669"/>
    <property type="project" value="UniProtKB-KW"/>
</dbReference>
<dbReference type="PRINTS" id="PR00862">
    <property type="entry name" value="PROLIGOPTASE"/>
</dbReference>
<name>A0AA38CLP5_TAXCH</name>
<dbReference type="InterPro" id="IPR029058">
    <property type="entry name" value="AB_hydrolase_fold"/>
</dbReference>
<keyword evidence="6" id="KW-1185">Reference proteome</keyword>
<feature type="non-terminal residue" evidence="5">
    <location>
        <position position="428"/>
    </location>
</feature>
<reference evidence="5 6" key="1">
    <citation type="journal article" date="2021" name="Nat. Plants">
        <title>The Taxus genome provides insights into paclitaxel biosynthesis.</title>
        <authorList>
            <person name="Xiong X."/>
            <person name="Gou J."/>
            <person name="Liao Q."/>
            <person name="Li Y."/>
            <person name="Zhou Q."/>
            <person name="Bi G."/>
            <person name="Li C."/>
            <person name="Du R."/>
            <person name="Wang X."/>
            <person name="Sun T."/>
            <person name="Guo L."/>
            <person name="Liang H."/>
            <person name="Lu P."/>
            <person name="Wu Y."/>
            <person name="Zhang Z."/>
            <person name="Ro D.K."/>
            <person name="Shang Y."/>
            <person name="Huang S."/>
            <person name="Yan J."/>
        </authorList>
    </citation>
    <scope>NUCLEOTIDE SEQUENCE [LARGE SCALE GENOMIC DNA]</scope>
    <source>
        <strain evidence="5">Ta-2019</strain>
    </source>
</reference>
<feature type="domain" description="Peptidase S9 prolyl oligopeptidase catalytic" evidence="4">
    <location>
        <begin position="214"/>
        <end position="426"/>
    </location>
</feature>
<dbReference type="Gene3D" id="2.130.10.120">
    <property type="entry name" value="Prolyl oligopeptidase, N-terminal domain"/>
    <property type="match status" value="1"/>
</dbReference>
<dbReference type="OMA" id="MHRLMAT"/>
<evidence type="ECO:0000313" key="6">
    <source>
        <dbReference type="Proteomes" id="UP000824469"/>
    </source>
</evidence>
<dbReference type="InterPro" id="IPR002470">
    <property type="entry name" value="Peptidase_S9A"/>
</dbReference>
<dbReference type="InterPro" id="IPR051543">
    <property type="entry name" value="Serine_Peptidase_S9A"/>
</dbReference>
<evidence type="ECO:0000256" key="1">
    <source>
        <dbReference type="ARBA" id="ARBA00005228"/>
    </source>
</evidence>
<dbReference type="InterPro" id="IPR001375">
    <property type="entry name" value="Peptidase_S9_cat"/>
</dbReference>
<evidence type="ECO:0000259" key="4">
    <source>
        <dbReference type="Pfam" id="PF00326"/>
    </source>
</evidence>
<dbReference type="SUPFAM" id="SSF50993">
    <property type="entry name" value="Peptidase/esterase 'gauge' domain"/>
    <property type="match status" value="1"/>
</dbReference>
<dbReference type="PANTHER" id="PTHR11757:SF12">
    <property type="entry name" value="PROLYL ENDOPEPTIDASE"/>
    <property type="match status" value="1"/>
</dbReference>
<dbReference type="Gene3D" id="3.40.50.1820">
    <property type="entry name" value="alpha/beta hydrolase"/>
    <property type="match status" value="1"/>
</dbReference>
<proteinExistence type="inferred from homology"/>
<comment type="similarity">
    <text evidence="1 3">Belongs to the peptidase S9A family.</text>
</comment>
<sequence>NVIQVDEDVTIEDFDIFEKYLVLFLHKGGLPMIFSLDMSLLVDLKDGKQLEDLNSWLLPMPADTYVVIPGSNNDFDSSVFRAVISSPVMPEAIVDYDLSRRKLTLLQQEEVLGVSSNAGKSHSLMNASKTSQSIEIPEILSMKACNEAEEVQAWSDFTDIYHCERKEVFSHDAVKIPLTIIRSQKAKQDGTNAGIIHGYGAYGEVLDKRWCSDHMSLLDRGCTIAYADVRGGGGGGNSWHNAGKGLQKTNSIYDFIACSKYLVEEGYVHKNLLGAKGISAGGLLVAAAVNMCPGLYRTIILKVPFLDVCNTLLDPSLPLTVLDYEEFGDPRNLADFSTIKSYSPYDNIQKGVCYPAMLVTASFHDSRVGFWEAVKWVAKVRDYTVPNCSQHILLKTNMNAGHFGEGGRYGHCKETAFEYAFFLKMMEL</sequence>
<evidence type="ECO:0000313" key="5">
    <source>
        <dbReference type="EMBL" id="KAH9301183.1"/>
    </source>
</evidence>
<accession>A0AA38CLP5</accession>
<comment type="caution">
    <text evidence="5">The sequence shown here is derived from an EMBL/GenBank/DDBJ whole genome shotgun (WGS) entry which is preliminary data.</text>
</comment>
<dbReference type="AlphaFoldDB" id="A0AA38CLP5"/>
<dbReference type="EC" id="3.4.21.-" evidence="3"/>
<dbReference type="Pfam" id="PF00326">
    <property type="entry name" value="Peptidase_S9"/>
    <property type="match status" value="1"/>
</dbReference>
<dbReference type="PANTHER" id="PTHR11757">
    <property type="entry name" value="PROTEASE FAMILY S9A OLIGOPEPTIDASE"/>
    <property type="match status" value="1"/>
</dbReference>
<evidence type="ECO:0000256" key="2">
    <source>
        <dbReference type="ARBA" id="ARBA00045448"/>
    </source>
</evidence>
<dbReference type="GO" id="GO:0009507">
    <property type="term" value="C:chloroplast"/>
    <property type="evidence" value="ECO:0007669"/>
    <property type="project" value="TreeGrafter"/>
</dbReference>
<keyword evidence="3" id="KW-0720">Serine protease</keyword>